<organism evidence="2 3">
    <name type="scientific">Populus alba x Populus x berolinensis</name>
    <dbReference type="NCBI Taxonomy" id="444605"/>
    <lineage>
        <taxon>Eukaryota</taxon>
        <taxon>Viridiplantae</taxon>
        <taxon>Streptophyta</taxon>
        <taxon>Embryophyta</taxon>
        <taxon>Tracheophyta</taxon>
        <taxon>Spermatophyta</taxon>
        <taxon>Magnoliopsida</taxon>
        <taxon>eudicotyledons</taxon>
        <taxon>Gunneridae</taxon>
        <taxon>Pentapetalae</taxon>
        <taxon>rosids</taxon>
        <taxon>fabids</taxon>
        <taxon>Malpighiales</taxon>
        <taxon>Salicaceae</taxon>
        <taxon>Saliceae</taxon>
        <taxon>Populus</taxon>
    </lineage>
</organism>
<gene>
    <name evidence="2" type="ORF">NC653_013396</name>
</gene>
<evidence type="ECO:0000256" key="1">
    <source>
        <dbReference type="SAM" id="Phobius"/>
    </source>
</evidence>
<protein>
    <submittedName>
        <fullName evidence="2">Uncharacterized protein</fullName>
    </submittedName>
</protein>
<keyword evidence="1" id="KW-1133">Transmembrane helix</keyword>
<keyword evidence="1" id="KW-0812">Transmembrane</keyword>
<dbReference type="Proteomes" id="UP001164929">
    <property type="component" value="Chromosome 5"/>
</dbReference>
<dbReference type="AlphaFoldDB" id="A0AAD6QVB3"/>
<reference evidence="2" key="1">
    <citation type="journal article" date="2023" name="Mol. Ecol. Resour.">
        <title>Chromosome-level genome assembly of a triploid poplar Populus alba 'Berolinensis'.</title>
        <authorList>
            <person name="Chen S."/>
            <person name="Yu Y."/>
            <person name="Wang X."/>
            <person name="Wang S."/>
            <person name="Zhang T."/>
            <person name="Zhou Y."/>
            <person name="He R."/>
            <person name="Meng N."/>
            <person name="Wang Y."/>
            <person name="Liu W."/>
            <person name="Liu Z."/>
            <person name="Liu J."/>
            <person name="Guo Q."/>
            <person name="Huang H."/>
            <person name="Sederoff R.R."/>
            <person name="Wang G."/>
            <person name="Qu G."/>
            <person name="Chen S."/>
        </authorList>
    </citation>
    <scope>NUCLEOTIDE SEQUENCE</scope>
    <source>
        <strain evidence="2">SC-2020</strain>
    </source>
</reference>
<keyword evidence="1" id="KW-0472">Membrane</keyword>
<proteinExistence type="predicted"/>
<name>A0AAD6QVB3_9ROSI</name>
<accession>A0AAD6QVB3</accession>
<keyword evidence="3" id="KW-1185">Reference proteome</keyword>
<evidence type="ECO:0000313" key="2">
    <source>
        <dbReference type="EMBL" id="KAJ6996785.1"/>
    </source>
</evidence>
<feature type="transmembrane region" description="Helical" evidence="1">
    <location>
        <begin position="57"/>
        <end position="75"/>
    </location>
</feature>
<dbReference type="EMBL" id="JAQIZT010000005">
    <property type="protein sequence ID" value="KAJ6996785.1"/>
    <property type="molecule type" value="Genomic_DNA"/>
</dbReference>
<sequence length="110" mass="12571">MQSASLSPSEFNPFSFFNYSPKSKSPSTCIPGSKSINLGGKELYLQIVTYHFFRCQVRWLCCAAIFVYIHIFVSYGSDGCRLMIENYKLFLDGFMHGKEIKSSSLVWVNE</sequence>
<comment type="caution">
    <text evidence="2">The sequence shown here is derived from an EMBL/GenBank/DDBJ whole genome shotgun (WGS) entry which is preliminary data.</text>
</comment>
<evidence type="ECO:0000313" key="3">
    <source>
        <dbReference type="Proteomes" id="UP001164929"/>
    </source>
</evidence>